<gene>
    <name evidence="1" type="ORF">EVA_10552</name>
</gene>
<evidence type="ECO:0000313" key="1">
    <source>
        <dbReference type="EMBL" id="EJX01344.1"/>
    </source>
</evidence>
<protein>
    <submittedName>
        <fullName evidence="1">Uncharacterized protein</fullName>
    </submittedName>
</protein>
<name>J9G3B9_9ZZZZ</name>
<dbReference type="AlphaFoldDB" id="J9G3B9"/>
<comment type="caution">
    <text evidence="1">The sequence shown here is derived from an EMBL/GenBank/DDBJ whole genome shotgun (WGS) entry which is preliminary data.</text>
</comment>
<sequence>GADQEKLDEPRNDEACERLCEAAV</sequence>
<reference evidence="1" key="1">
    <citation type="journal article" date="2012" name="PLoS ONE">
        <title>Gene sets for utilization of primary and secondary nutrition supplies in the distal gut of endangered iberian lynx.</title>
        <authorList>
            <person name="Alcaide M."/>
            <person name="Messina E."/>
            <person name="Richter M."/>
            <person name="Bargiela R."/>
            <person name="Peplies J."/>
            <person name="Huws S.A."/>
            <person name="Newbold C.J."/>
            <person name="Golyshin P.N."/>
            <person name="Simon M.A."/>
            <person name="Lopez G."/>
            <person name="Yakimov M.M."/>
            <person name="Ferrer M."/>
        </authorList>
    </citation>
    <scope>NUCLEOTIDE SEQUENCE</scope>
</reference>
<feature type="non-terminal residue" evidence="1">
    <location>
        <position position="1"/>
    </location>
</feature>
<accession>J9G3B9</accession>
<dbReference type="EMBL" id="AMCI01002988">
    <property type="protein sequence ID" value="EJX01344.1"/>
    <property type="molecule type" value="Genomic_DNA"/>
</dbReference>
<organism evidence="1">
    <name type="scientific">gut metagenome</name>
    <dbReference type="NCBI Taxonomy" id="749906"/>
    <lineage>
        <taxon>unclassified sequences</taxon>
        <taxon>metagenomes</taxon>
        <taxon>organismal metagenomes</taxon>
    </lineage>
</organism>
<proteinExistence type="predicted"/>